<dbReference type="SMART" id="SM00530">
    <property type="entry name" value="HTH_XRE"/>
    <property type="match status" value="1"/>
</dbReference>
<dbReference type="CDD" id="cd02209">
    <property type="entry name" value="cupin_XRE_C"/>
    <property type="match status" value="1"/>
</dbReference>
<dbReference type="GO" id="GO:0003677">
    <property type="term" value="F:DNA binding"/>
    <property type="evidence" value="ECO:0007669"/>
    <property type="project" value="UniProtKB-KW"/>
</dbReference>
<dbReference type="InterPro" id="IPR014710">
    <property type="entry name" value="RmlC-like_jellyroll"/>
</dbReference>
<dbReference type="SUPFAM" id="SSF47413">
    <property type="entry name" value="lambda repressor-like DNA-binding domains"/>
    <property type="match status" value="1"/>
</dbReference>
<evidence type="ECO:0000313" key="5">
    <source>
        <dbReference type="EMBL" id="TCL76421.1"/>
    </source>
</evidence>
<accession>A0A4R1SAD5</accession>
<dbReference type="GO" id="GO:0003700">
    <property type="term" value="F:DNA-binding transcription factor activity"/>
    <property type="evidence" value="ECO:0007669"/>
    <property type="project" value="TreeGrafter"/>
</dbReference>
<proteinExistence type="predicted"/>
<evidence type="ECO:0000256" key="1">
    <source>
        <dbReference type="ARBA" id="ARBA00023015"/>
    </source>
</evidence>
<dbReference type="RefSeq" id="WP_132012603.1">
    <property type="nucleotide sequence ID" value="NZ_SLUN01000002.1"/>
</dbReference>
<keyword evidence="6" id="KW-1185">Reference proteome</keyword>
<dbReference type="SUPFAM" id="SSF51182">
    <property type="entry name" value="RmlC-like cupins"/>
    <property type="match status" value="1"/>
</dbReference>
<gene>
    <name evidence="5" type="ORF">EDC14_1002180</name>
</gene>
<dbReference type="GO" id="GO:0005829">
    <property type="term" value="C:cytosol"/>
    <property type="evidence" value="ECO:0007669"/>
    <property type="project" value="TreeGrafter"/>
</dbReference>
<dbReference type="InterPro" id="IPR013096">
    <property type="entry name" value="Cupin_2"/>
</dbReference>
<dbReference type="PANTHER" id="PTHR46797:SF23">
    <property type="entry name" value="HTH-TYPE TRANSCRIPTIONAL REGULATOR SUTR"/>
    <property type="match status" value="1"/>
</dbReference>
<keyword evidence="3" id="KW-0804">Transcription</keyword>
<dbReference type="Gene3D" id="1.10.260.40">
    <property type="entry name" value="lambda repressor-like DNA-binding domains"/>
    <property type="match status" value="1"/>
</dbReference>
<dbReference type="InterPro" id="IPR050807">
    <property type="entry name" value="TransReg_Diox_bact_type"/>
</dbReference>
<dbReference type="PANTHER" id="PTHR46797">
    <property type="entry name" value="HTH-TYPE TRANSCRIPTIONAL REGULATOR"/>
    <property type="match status" value="1"/>
</dbReference>
<dbReference type="EMBL" id="SLUN01000002">
    <property type="protein sequence ID" value="TCL76421.1"/>
    <property type="molecule type" value="Genomic_DNA"/>
</dbReference>
<evidence type="ECO:0000256" key="3">
    <source>
        <dbReference type="ARBA" id="ARBA00023163"/>
    </source>
</evidence>
<dbReference type="Proteomes" id="UP000295008">
    <property type="component" value="Unassembled WGS sequence"/>
</dbReference>
<protein>
    <submittedName>
        <fullName evidence="5">XRE family transcriptional regulator</fullName>
    </submittedName>
</protein>
<dbReference type="Pfam" id="PF07883">
    <property type="entry name" value="Cupin_2"/>
    <property type="match status" value="1"/>
</dbReference>
<dbReference type="Gene3D" id="2.60.120.10">
    <property type="entry name" value="Jelly Rolls"/>
    <property type="match status" value="1"/>
</dbReference>
<dbReference type="InterPro" id="IPR011051">
    <property type="entry name" value="RmlC_Cupin_sf"/>
</dbReference>
<evidence type="ECO:0000259" key="4">
    <source>
        <dbReference type="PROSITE" id="PS50943"/>
    </source>
</evidence>
<sequence length="185" mass="20510">MADVNGIIAANLKRIRETKRLSLDRVADLTGVSKSMLGQIERGESNPTINTIWKIAAGLRVSFTALLDAAQGEAVIVRQAELEPLVADEGGYRVYPVFPYQEGRRFEIYSVELEPGGSYHSESHGERTHEFITVADGVLTVVTGEKQYTVRRGESIAFPADRPHQYQNPGRELTRLSMVIDYSGT</sequence>
<keyword evidence="2" id="KW-0238">DNA-binding</keyword>
<name>A0A4R1SAD5_HYDET</name>
<feature type="domain" description="HTH cro/C1-type" evidence="4">
    <location>
        <begin position="12"/>
        <end position="66"/>
    </location>
</feature>
<reference evidence="5 6" key="1">
    <citation type="submission" date="2019-03" db="EMBL/GenBank/DDBJ databases">
        <title>Genomic Encyclopedia of Type Strains, Phase IV (KMG-IV): sequencing the most valuable type-strain genomes for metagenomic binning, comparative biology and taxonomic classification.</title>
        <authorList>
            <person name="Goeker M."/>
        </authorList>
    </citation>
    <scope>NUCLEOTIDE SEQUENCE [LARGE SCALE GENOMIC DNA]</scope>
    <source>
        <strain evidence="5 6">LX-B</strain>
    </source>
</reference>
<dbReference type="Pfam" id="PF01381">
    <property type="entry name" value="HTH_3"/>
    <property type="match status" value="1"/>
</dbReference>
<comment type="caution">
    <text evidence="5">The sequence shown here is derived from an EMBL/GenBank/DDBJ whole genome shotgun (WGS) entry which is preliminary data.</text>
</comment>
<organism evidence="5 6">
    <name type="scientific">Hydrogenispora ethanolica</name>
    <dbReference type="NCBI Taxonomy" id="1082276"/>
    <lineage>
        <taxon>Bacteria</taxon>
        <taxon>Bacillati</taxon>
        <taxon>Bacillota</taxon>
        <taxon>Hydrogenispora</taxon>
    </lineage>
</organism>
<dbReference type="InterPro" id="IPR010982">
    <property type="entry name" value="Lambda_DNA-bd_dom_sf"/>
</dbReference>
<keyword evidence="1" id="KW-0805">Transcription regulation</keyword>
<dbReference type="CDD" id="cd00093">
    <property type="entry name" value="HTH_XRE"/>
    <property type="match status" value="1"/>
</dbReference>
<dbReference type="InterPro" id="IPR001387">
    <property type="entry name" value="Cro/C1-type_HTH"/>
</dbReference>
<evidence type="ECO:0000256" key="2">
    <source>
        <dbReference type="ARBA" id="ARBA00023125"/>
    </source>
</evidence>
<evidence type="ECO:0000313" key="6">
    <source>
        <dbReference type="Proteomes" id="UP000295008"/>
    </source>
</evidence>
<dbReference type="AlphaFoldDB" id="A0A4R1SAD5"/>
<dbReference type="OrthoDB" id="9781521at2"/>
<dbReference type="PROSITE" id="PS50943">
    <property type="entry name" value="HTH_CROC1"/>
    <property type="match status" value="1"/>
</dbReference>